<organism evidence="1 2">
    <name type="scientific">Hominenteromicrobium mulieris</name>
    <dbReference type="NCBI Taxonomy" id="2885357"/>
    <lineage>
        <taxon>Bacteria</taxon>
        <taxon>Bacillati</taxon>
        <taxon>Bacillota</taxon>
        <taxon>Clostridia</taxon>
        <taxon>Eubacteriales</taxon>
        <taxon>Oscillospiraceae</taxon>
        <taxon>Hominenteromicrobium</taxon>
    </lineage>
</organism>
<evidence type="ECO:0000313" key="2">
    <source>
        <dbReference type="Proteomes" id="UP001199424"/>
    </source>
</evidence>
<dbReference type="Gene3D" id="3.40.50.360">
    <property type="match status" value="1"/>
</dbReference>
<proteinExistence type="predicted"/>
<name>A0AAE3DIA2_9FIRM</name>
<dbReference type="RefSeq" id="WP_176821146.1">
    <property type="nucleotide sequence ID" value="NZ_JAJEQC010000014.1"/>
</dbReference>
<dbReference type="EMBL" id="JAJEQC010000014">
    <property type="protein sequence ID" value="MCC2137703.1"/>
    <property type="molecule type" value="Genomic_DNA"/>
</dbReference>
<accession>A0AAE3DIA2</accession>
<dbReference type="SUPFAM" id="SSF52218">
    <property type="entry name" value="Flavoproteins"/>
    <property type="match status" value="1"/>
</dbReference>
<evidence type="ECO:0000313" key="1">
    <source>
        <dbReference type="EMBL" id="MCC2137703.1"/>
    </source>
</evidence>
<dbReference type="AlphaFoldDB" id="A0AAE3DIA2"/>
<gene>
    <name evidence="1" type="ORF">LKD31_11875</name>
</gene>
<dbReference type="InterPro" id="IPR029039">
    <property type="entry name" value="Flavoprotein-like_sf"/>
</dbReference>
<protein>
    <submittedName>
        <fullName evidence="1">Uncharacterized protein</fullName>
    </submittedName>
</protein>
<sequence>MKAKSLHFSKSGNVQPIASEIGRVMQCVCDQIPPAYPCEGEKVVFIGVEMNGKLPGAVDHFCKDLNPTRAKGVAFYVLNSNGNTDGLSSIIDTMKKNGVETYGEPLGIAVKGGLFKKGMPTDADTKKVLEWADKIAKM</sequence>
<reference evidence="1" key="1">
    <citation type="submission" date="2021-10" db="EMBL/GenBank/DDBJ databases">
        <title>Anaerobic single-cell dispensing facilitates the cultivation of human gut bacteria.</title>
        <authorList>
            <person name="Afrizal A."/>
        </authorList>
    </citation>
    <scope>NUCLEOTIDE SEQUENCE</scope>
    <source>
        <strain evidence="1">CLA-AA-H250</strain>
    </source>
</reference>
<dbReference type="Proteomes" id="UP001199424">
    <property type="component" value="Unassembled WGS sequence"/>
</dbReference>
<comment type="caution">
    <text evidence="1">The sequence shown here is derived from an EMBL/GenBank/DDBJ whole genome shotgun (WGS) entry which is preliminary data.</text>
</comment>
<keyword evidence="2" id="KW-1185">Reference proteome</keyword>